<dbReference type="Proteomes" id="UP000578343">
    <property type="component" value="Unassembled WGS sequence"/>
</dbReference>
<sequence>FSQHRRVHTGEGPYDSGDCVKSFSGSSDCNQQLCNRLSKSHGLCSDKEKVPDTKVITNTCSECRRSFSCRSTLVRHTRT</sequence>
<keyword evidence="1" id="KW-0479">Metal-binding</keyword>
<dbReference type="AlphaFoldDB" id="A0A7K9EWZ9"/>
<keyword evidence="1" id="KW-0863">Zinc-finger</keyword>
<reference evidence="3 4" key="1">
    <citation type="submission" date="2019-09" db="EMBL/GenBank/DDBJ databases">
        <title>Bird 10,000 Genomes (B10K) Project - Family phase.</title>
        <authorList>
            <person name="Zhang G."/>
        </authorList>
    </citation>
    <scope>NUCLEOTIDE SEQUENCE [LARGE SCALE GENOMIC DNA]</scope>
    <source>
        <strain evidence="3">B10K-DU-001-21</strain>
        <tissue evidence="3">Muscle</tissue>
    </source>
</reference>
<evidence type="ECO:0000259" key="2">
    <source>
        <dbReference type="PROSITE" id="PS50157"/>
    </source>
</evidence>
<dbReference type="GO" id="GO:0008270">
    <property type="term" value="F:zinc ion binding"/>
    <property type="evidence" value="ECO:0007669"/>
    <property type="project" value="UniProtKB-KW"/>
</dbReference>
<dbReference type="PROSITE" id="PS50157">
    <property type="entry name" value="ZINC_FINGER_C2H2_2"/>
    <property type="match status" value="1"/>
</dbReference>
<dbReference type="EMBL" id="VWZK01023879">
    <property type="protein sequence ID" value="NXG81154.1"/>
    <property type="molecule type" value="Genomic_DNA"/>
</dbReference>
<feature type="non-terminal residue" evidence="3">
    <location>
        <position position="1"/>
    </location>
</feature>
<dbReference type="Gene3D" id="3.30.160.60">
    <property type="entry name" value="Classic Zinc Finger"/>
    <property type="match status" value="1"/>
</dbReference>
<evidence type="ECO:0000313" key="3">
    <source>
        <dbReference type="EMBL" id="NXG81154.1"/>
    </source>
</evidence>
<evidence type="ECO:0000256" key="1">
    <source>
        <dbReference type="PROSITE-ProRule" id="PRU00042"/>
    </source>
</evidence>
<proteinExistence type="predicted"/>
<name>A0A7K9EWZ9_BARMA</name>
<protein>
    <submittedName>
        <fullName evidence="3">ZN211 protein</fullName>
    </submittedName>
</protein>
<evidence type="ECO:0000313" key="4">
    <source>
        <dbReference type="Proteomes" id="UP000578343"/>
    </source>
</evidence>
<keyword evidence="4" id="KW-1185">Reference proteome</keyword>
<gene>
    <name evidence="3" type="primary">Znf211_1</name>
    <name evidence="3" type="ORF">BARMAR_R14548</name>
</gene>
<comment type="caution">
    <text evidence="3">The sequence shown here is derived from an EMBL/GenBank/DDBJ whole genome shotgun (WGS) entry which is preliminary data.</text>
</comment>
<accession>A0A7K9EWZ9</accession>
<feature type="non-terminal residue" evidence="3">
    <location>
        <position position="79"/>
    </location>
</feature>
<dbReference type="InterPro" id="IPR013087">
    <property type="entry name" value="Znf_C2H2_type"/>
</dbReference>
<organism evidence="3 4">
    <name type="scientific">Baryphthengus martii</name>
    <name type="common">Rufous motmot</name>
    <dbReference type="NCBI Taxonomy" id="176943"/>
    <lineage>
        <taxon>Eukaryota</taxon>
        <taxon>Metazoa</taxon>
        <taxon>Chordata</taxon>
        <taxon>Craniata</taxon>
        <taxon>Vertebrata</taxon>
        <taxon>Euteleostomi</taxon>
        <taxon>Archelosauria</taxon>
        <taxon>Archosauria</taxon>
        <taxon>Dinosauria</taxon>
        <taxon>Saurischia</taxon>
        <taxon>Theropoda</taxon>
        <taxon>Coelurosauria</taxon>
        <taxon>Aves</taxon>
        <taxon>Neognathae</taxon>
        <taxon>Neoaves</taxon>
        <taxon>Telluraves</taxon>
        <taxon>Coraciimorphae</taxon>
        <taxon>Coraciiformes</taxon>
        <taxon>Momotidae</taxon>
        <taxon>Baryphthengus</taxon>
    </lineage>
</organism>
<feature type="domain" description="C2H2-type" evidence="2">
    <location>
        <begin position="58"/>
        <end position="79"/>
    </location>
</feature>
<keyword evidence="1" id="KW-0862">Zinc</keyword>